<organism evidence="3 4">
    <name type="scientific">Clostridium neonatale</name>
    <dbReference type="NCBI Taxonomy" id="137838"/>
    <lineage>
        <taxon>Bacteria</taxon>
        <taxon>Bacillati</taxon>
        <taxon>Bacillota</taxon>
        <taxon>Clostridia</taxon>
        <taxon>Eubacteriales</taxon>
        <taxon>Clostridiaceae</taxon>
        <taxon>Clostridium</taxon>
    </lineage>
</organism>
<reference evidence="1" key="2">
    <citation type="submission" date="2021-10" db="EMBL/GenBank/DDBJ databases">
        <authorList>
            <person name="Mesa V."/>
        </authorList>
    </citation>
    <scope>NUCLEOTIDE SEQUENCE</scope>
    <source>
        <strain evidence="1">CC3_PB</strain>
    </source>
</reference>
<dbReference type="EMBL" id="CAMTCP010000044">
    <property type="protein sequence ID" value="CAI3542650.1"/>
    <property type="molecule type" value="Genomic_DNA"/>
</dbReference>
<reference evidence="2" key="3">
    <citation type="submission" date="2022-10" db="EMBL/GenBank/DDBJ databases">
        <authorList>
            <person name="Aires J."/>
            <person name="Mesa V."/>
        </authorList>
    </citation>
    <scope>NUCLEOTIDE SEQUENCE</scope>
    <source>
        <strain evidence="2">Clostridium neonatale JD116</strain>
    </source>
</reference>
<dbReference type="GeneID" id="68876669"/>
<reference evidence="3 4" key="1">
    <citation type="submission" date="2018-06" db="EMBL/GenBank/DDBJ databases">
        <authorList>
            <consortium name="IHU Genomes"/>
        </authorList>
    </citation>
    <scope>NUCLEOTIDE SEQUENCE [LARGE SCALE GENOMIC DNA]</scope>
    <source>
        <strain evidence="3 4">NEC25</strain>
    </source>
</reference>
<dbReference type="Proteomes" id="UP000431451">
    <property type="component" value="Unassembled WGS sequence"/>
</dbReference>
<dbReference type="EMBL" id="UWJD01000001">
    <property type="protein sequence ID" value="VCT83725.1"/>
    <property type="molecule type" value="Genomic_DNA"/>
</dbReference>
<name>A0A650LYG8_9CLOT</name>
<evidence type="ECO:0000313" key="2">
    <source>
        <dbReference type="EMBL" id="CAI3542650.1"/>
    </source>
</evidence>
<sequence>MNDKLVTKSFSISDLDKIVKKTGKAQSFVNSNVTDYDIINAILASVSGTIVGAAATVMGGSAGALAAGFTTPIILGFLENQKIQIQSLLKSIQTQKKNGLMTITYCKFTGYGTGSGGASGYPTYKAYKTVCSIY</sequence>
<dbReference type="AlphaFoldDB" id="A0A650LYG8"/>
<evidence type="ECO:0000313" key="1">
    <source>
        <dbReference type="EMBL" id="CAG9709590.1"/>
    </source>
</evidence>
<dbReference type="EMBL" id="CAKJVE010000004">
    <property type="protein sequence ID" value="CAG9709590.1"/>
    <property type="molecule type" value="Genomic_DNA"/>
</dbReference>
<dbReference type="Proteomes" id="UP000789738">
    <property type="component" value="Unassembled WGS sequence"/>
</dbReference>
<proteinExistence type="predicted"/>
<dbReference type="RefSeq" id="WP_125149099.1">
    <property type="nucleotide sequence ID" value="NZ_CAKJVD010000025.1"/>
</dbReference>
<evidence type="ECO:0000313" key="4">
    <source>
        <dbReference type="Proteomes" id="UP000431451"/>
    </source>
</evidence>
<evidence type="ECO:0000313" key="3">
    <source>
        <dbReference type="EMBL" id="VCT83725.1"/>
    </source>
</evidence>
<accession>A0A650LYG8</accession>
<gene>
    <name evidence="2" type="ORF">CNEO2_130002</name>
    <name evidence="1" type="ORF">CNEO_44282</name>
    <name evidence="3" type="ORF">CNEONATNEC25_01322</name>
</gene>
<protein>
    <submittedName>
        <fullName evidence="3">Uncharacterized protein</fullName>
    </submittedName>
</protein>
<dbReference type="Proteomes" id="UP001189143">
    <property type="component" value="Unassembled WGS sequence"/>
</dbReference>